<reference evidence="1 2" key="1">
    <citation type="submission" date="2020-03" db="EMBL/GenBank/DDBJ databases">
        <title>Isolation of cellulose-producing strains, genome characterization and application of the synthesized cellulose films as an economical and sustainable material for piezoelectric sensor construction.</title>
        <authorList>
            <person name="Mangayil R.K."/>
        </authorList>
    </citation>
    <scope>NUCLEOTIDE SEQUENCE [LARGE SCALE GENOMIC DNA]</scope>
    <source>
        <strain evidence="1 2">ENS 9a1a</strain>
    </source>
</reference>
<organism evidence="1 2">
    <name type="scientific">Komagataeibacter rhaeticus</name>
    <dbReference type="NCBI Taxonomy" id="215221"/>
    <lineage>
        <taxon>Bacteria</taxon>
        <taxon>Pseudomonadati</taxon>
        <taxon>Pseudomonadota</taxon>
        <taxon>Alphaproteobacteria</taxon>
        <taxon>Acetobacterales</taxon>
        <taxon>Acetobacteraceae</taxon>
        <taxon>Komagataeibacter</taxon>
    </lineage>
</organism>
<keyword evidence="2" id="KW-1185">Reference proteome</keyword>
<name>A0A181CE04_9PROT</name>
<dbReference type="Proteomes" id="UP000502533">
    <property type="component" value="Chromosome"/>
</dbReference>
<proteinExistence type="predicted"/>
<dbReference type="EMBL" id="CP050139">
    <property type="protein sequence ID" value="QIP36428.1"/>
    <property type="molecule type" value="Genomic_DNA"/>
</dbReference>
<sequence length="46" mass="5068">MHAPTSHATAPLPLTWMARAWWQRLACIALPCALMWGLVGWAVALP</sequence>
<protein>
    <submittedName>
        <fullName evidence="1">Uncharacterized protein</fullName>
    </submittedName>
</protein>
<evidence type="ECO:0000313" key="2">
    <source>
        <dbReference type="Proteomes" id="UP000502533"/>
    </source>
</evidence>
<dbReference type="AlphaFoldDB" id="A0A181CE04"/>
<dbReference type="GeneID" id="85023271"/>
<dbReference type="RefSeq" id="WP_007397450.1">
    <property type="nucleotide sequence ID" value="NZ_CALMTF010000001.1"/>
</dbReference>
<accession>A0A181CE04</accession>
<dbReference type="KEGG" id="kre:GWK63_13955"/>
<gene>
    <name evidence="1" type="ORF">GWK63_13955</name>
</gene>
<evidence type="ECO:0000313" key="1">
    <source>
        <dbReference type="EMBL" id="QIP36428.1"/>
    </source>
</evidence>